<reference evidence="2 3" key="1">
    <citation type="journal article" date="2024" name="Nat. Commun.">
        <title>Phylogenomics reveals the evolutionary origins of lichenization in chlorophyte algae.</title>
        <authorList>
            <person name="Puginier C."/>
            <person name="Libourel C."/>
            <person name="Otte J."/>
            <person name="Skaloud P."/>
            <person name="Haon M."/>
            <person name="Grisel S."/>
            <person name="Petersen M."/>
            <person name="Berrin J.G."/>
            <person name="Delaux P.M."/>
            <person name="Dal Grande F."/>
            <person name="Keller J."/>
        </authorList>
    </citation>
    <scope>NUCLEOTIDE SEQUENCE [LARGE SCALE GENOMIC DNA]</scope>
    <source>
        <strain evidence="2 3">SAG 2043</strain>
    </source>
</reference>
<comment type="caution">
    <text evidence="2">The sequence shown here is derived from an EMBL/GenBank/DDBJ whole genome shotgun (WGS) entry which is preliminary data.</text>
</comment>
<sequence length="214" mass="22476">MSVVQLYVTRSGAVTCRIPPVNMTPNAPAPANKALDATKAGLGVRPQPTGGVGPNAFVQLRARADCLSKTVGGVAGPLAALLEQNYAILNSFKQNMAQYKVNENTDLLVRFRDNILTILNQMNSMQGVMSQMPPLPVRLNVELANNFLPKQPTGMYPGGIPGMPPPIGPLGGMPMNGFMMGPIGLKAKSPTGPSRPAAATPAKLKAEPQAVKPQ</sequence>
<dbReference type="AlphaFoldDB" id="A0AAW1QT74"/>
<evidence type="ECO:0000313" key="2">
    <source>
        <dbReference type="EMBL" id="KAK9824297.1"/>
    </source>
</evidence>
<protein>
    <submittedName>
        <fullName evidence="2">Uncharacterized protein</fullName>
    </submittedName>
</protein>
<dbReference type="InterPro" id="IPR022228">
    <property type="entry name" value="DUF3755"/>
</dbReference>
<accession>A0AAW1QT74</accession>
<keyword evidence="3" id="KW-1185">Reference proteome</keyword>
<feature type="region of interest" description="Disordered" evidence="1">
    <location>
        <begin position="184"/>
        <end position="214"/>
    </location>
</feature>
<dbReference type="EMBL" id="JALJOR010000002">
    <property type="protein sequence ID" value="KAK9824297.1"/>
    <property type="molecule type" value="Genomic_DNA"/>
</dbReference>
<organism evidence="2 3">
    <name type="scientific">[Myrmecia] bisecta</name>
    <dbReference type="NCBI Taxonomy" id="41462"/>
    <lineage>
        <taxon>Eukaryota</taxon>
        <taxon>Viridiplantae</taxon>
        <taxon>Chlorophyta</taxon>
        <taxon>core chlorophytes</taxon>
        <taxon>Trebouxiophyceae</taxon>
        <taxon>Trebouxiales</taxon>
        <taxon>Trebouxiaceae</taxon>
        <taxon>Myrmecia</taxon>
    </lineage>
</organism>
<evidence type="ECO:0000313" key="3">
    <source>
        <dbReference type="Proteomes" id="UP001489004"/>
    </source>
</evidence>
<name>A0AAW1QT74_9CHLO</name>
<dbReference type="Pfam" id="PF12579">
    <property type="entry name" value="DUF3755"/>
    <property type="match status" value="1"/>
</dbReference>
<dbReference type="PANTHER" id="PTHR14000">
    <property type="entry name" value="FINGER CCCH DOMAIN PROTEIN, PUTATIVE (DUF3755)-RELATED"/>
    <property type="match status" value="1"/>
</dbReference>
<gene>
    <name evidence="2" type="ORF">WJX72_009233</name>
</gene>
<proteinExistence type="predicted"/>
<evidence type="ECO:0000256" key="1">
    <source>
        <dbReference type="SAM" id="MobiDB-lite"/>
    </source>
</evidence>
<dbReference type="PANTHER" id="PTHR14000:SF1">
    <property type="entry name" value="HISTONE H2A DEUBIQUITINASE (DUF3755)"/>
    <property type="match status" value="1"/>
</dbReference>
<dbReference type="Proteomes" id="UP001489004">
    <property type="component" value="Unassembled WGS sequence"/>
</dbReference>